<accession>A0AAX4QHS9</accession>
<name>A0AAX4QHS9_9CAUD</name>
<protein>
    <recommendedName>
        <fullName evidence="3">Terminase small subunit</fullName>
    </recommendedName>
</protein>
<proteinExistence type="predicted"/>
<evidence type="ECO:0000313" key="2">
    <source>
        <dbReference type="Proteomes" id="UP001459105"/>
    </source>
</evidence>
<reference evidence="1" key="1">
    <citation type="submission" date="2024-03" db="EMBL/GenBank/DDBJ databases">
        <authorList>
            <person name="Lin W."/>
            <person name="Li D."/>
            <person name="Tong Y."/>
        </authorList>
    </citation>
    <scope>NUCLEOTIDE SEQUENCE</scope>
</reference>
<dbReference type="EMBL" id="PP438412">
    <property type="protein sequence ID" value="XAI95430.1"/>
    <property type="molecule type" value="Genomic_DNA"/>
</dbReference>
<evidence type="ECO:0008006" key="3">
    <source>
        <dbReference type="Google" id="ProtNLM"/>
    </source>
</evidence>
<dbReference type="Proteomes" id="UP001459105">
    <property type="component" value="Segment"/>
</dbReference>
<evidence type="ECO:0000313" key="1">
    <source>
        <dbReference type="EMBL" id="XAI95430.1"/>
    </source>
</evidence>
<sequence>MANITTNANANTETLTAPRNQRGLKDLATTYYELWETRQEADKKLKQLTPMLTEALKEEGVGGVMVRDHDAGCDYSILGTDDVTYALIPDRVKECLSAIDRNALLNKMFTLMTATQLNAILRASLPDATPKQIEGIVATVRECVKVDTKLKVHAKPHTFTGDGKLIEPKLTPTEAKTKLATVTRRKQKSGGMQ</sequence>
<organism evidence="1 2">
    <name type="scientific">Microcystis phage Mvi-JY20</name>
    <dbReference type="NCBI Taxonomy" id="3128146"/>
    <lineage>
        <taxon>Viruses</taxon>
        <taxon>Duplodnaviria</taxon>
        <taxon>Heunggongvirae</taxon>
        <taxon>Uroviricota</taxon>
        <taxon>Caudoviricetes</taxon>
    </lineage>
</organism>